<comment type="caution">
    <text evidence="3">The sequence shown here is derived from an EMBL/GenBank/DDBJ whole genome shotgun (WGS) entry which is preliminary data.</text>
</comment>
<feature type="compositionally biased region" description="Low complexity" evidence="1">
    <location>
        <begin position="80"/>
        <end position="98"/>
    </location>
</feature>
<organism evidence="3 4">
    <name type="scientific">Kribbella caucasensis</name>
    <dbReference type="NCBI Taxonomy" id="2512215"/>
    <lineage>
        <taxon>Bacteria</taxon>
        <taxon>Bacillati</taxon>
        <taxon>Actinomycetota</taxon>
        <taxon>Actinomycetes</taxon>
        <taxon>Propionibacteriales</taxon>
        <taxon>Kribbellaceae</taxon>
        <taxon>Kribbella</taxon>
    </lineage>
</organism>
<protein>
    <submittedName>
        <fullName evidence="3">Uncharacterized protein</fullName>
    </submittedName>
</protein>
<gene>
    <name evidence="3" type="ORF">EV643_13164</name>
</gene>
<name>A0A4R6JGP3_9ACTN</name>
<sequence length="236" mass="25179">MFLDRFLGEEGGAEGADSRYLGRQIRRTEVEVEAVLALFRVVDPLEQDLDPGAVGGDQGQVAVAGGRRADVAESTWVQNSAARSRSATSTTTTSSPRRYGWGVRTPESLTLIPMGKPTKVESFVSVVVGVGAGFGLLTLTRRAWDTCRVEVNDVGNGPTLFFVGLPVALVVNIVLFSFVFRFSKGQGKFVMPFITAAIAITIADLALFSFAGTPAGLPASVCAGNVPPWWPEWIPT</sequence>
<feature type="transmembrane region" description="Helical" evidence="2">
    <location>
        <begin position="122"/>
        <end position="140"/>
    </location>
</feature>
<feature type="transmembrane region" description="Helical" evidence="2">
    <location>
        <begin position="189"/>
        <end position="211"/>
    </location>
</feature>
<keyword evidence="2" id="KW-0472">Membrane</keyword>
<proteinExistence type="predicted"/>
<reference evidence="3 4" key="1">
    <citation type="submission" date="2019-03" db="EMBL/GenBank/DDBJ databases">
        <title>Genomic Encyclopedia of Type Strains, Phase III (KMG-III): the genomes of soil and plant-associated and newly described type strains.</title>
        <authorList>
            <person name="Whitman W."/>
        </authorList>
    </citation>
    <scope>NUCLEOTIDE SEQUENCE [LARGE SCALE GENOMIC DNA]</scope>
    <source>
        <strain evidence="3 4">VKM Ac-2527</strain>
    </source>
</reference>
<evidence type="ECO:0000256" key="1">
    <source>
        <dbReference type="SAM" id="MobiDB-lite"/>
    </source>
</evidence>
<evidence type="ECO:0000313" key="4">
    <source>
        <dbReference type="Proteomes" id="UP000295388"/>
    </source>
</evidence>
<keyword evidence="2" id="KW-0812">Transmembrane</keyword>
<dbReference type="AlphaFoldDB" id="A0A4R6JGP3"/>
<feature type="transmembrane region" description="Helical" evidence="2">
    <location>
        <begin position="160"/>
        <end position="182"/>
    </location>
</feature>
<keyword evidence="2" id="KW-1133">Transmembrane helix</keyword>
<keyword evidence="4" id="KW-1185">Reference proteome</keyword>
<feature type="region of interest" description="Disordered" evidence="1">
    <location>
        <begin position="74"/>
        <end position="100"/>
    </location>
</feature>
<accession>A0A4R6JGP3</accession>
<dbReference type="Proteomes" id="UP000295388">
    <property type="component" value="Unassembled WGS sequence"/>
</dbReference>
<evidence type="ECO:0000313" key="3">
    <source>
        <dbReference type="EMBL" id="TDO33796.1"/>
    </source>
</evidence>
<dbReference type="EMBL" id="SNWQ01000031">
    <property type="protein sequence ID" value="TDO33796.1"/>
    <property type="molecule type" value="Genomic_DNA"/>
</dbReference>
<evidence type="ECO:0000256" key="2">
    <source>
        <dbReference type="SAM" id="Phobius"/>
    </source>
</evidence>